<dbReference type="Proteomes" id="UP000434580">
    <property type="component" value="Unassembled WGS sequence"/>
</dbReference>
<dbReference type="Gene3D" id="1.10.10.10">
    <property type="entry name" value="Winged helix-like DNA-binding domain superfamily/Winged helix DNA-binding domain"/>
    <property type="match status" value="1"/>
</dbReference>
<sequence length="294" mass="32916">MNTSRLAHYVASIITATASTRPINDILAAISDDIEADQYQLVALDHADLLTPSEGFFIRTSENTISASFYSLESGRLLLNFSRSASDSLFNSRARRFLNNLYPHLAIYFQLTLPDLAVNDEESLWHARYSGVARPLWVIDRSSNLLYSNELTSSCSLYLTPKNSALITVKSGDSILLTDVLETLDSPRSRSIKPVKLCDGSTHERFWIGRTSQANRFMVLGPKPLPSIEDLKRTHELSQRKAEICVCIMRGHTTKSAAESLSISNNTVRNVLSSCFEQFGVRNQSELILRLLVR</sequence>
<dbReference type="GO" id="GO:0006355">
    <property type="term" value="P:regulation of DNA-templated transcription"/>
    <property type="evidence" value="ECO:0007669"/>
    <property type="project" value="InterPro"/>
</dbReference>
<dbReference type="SUPFAM" id="SSF46894">
    <property type="entry name" value="C-terminal effector domain of the bipartite response regulators"/>
    <property type="match status" value="1"/>
</dbReference>
<organism evidence="2 3">
    <name type="scientific">BD1-7 clade bacterium</name>
    <dbReference type="NCBI Taxonomy" id="2029982"/>
    <lineage>
        <taxon>Bacteria</taxon>
        <taxon>Pseudomonadati</taxon>
        <taxon>Pseudomonadota</taxon>
        <taxon>Gammaproteobacteria</taxon>
        <taxon>Cellvibrionales</taxon>
        <taxon>Spongiibacteraceae</taxon>
        <taxon>BD1-7 clade</taxon>
    </lineage>
</organism>
<feature type="domain" description="HTH luxR-type" evidence="1">
    <location>
        <begin position="230"/>
        <end position="294"/>
    </location>
</feature>
<dbReference type="GO" id="GO:0003677">
    <property type="term" value="F:DNA binding"/>
    <property type="evidence" value="ECO:0007669"/>
    <property type="project" value="InterPro"/>
</dbReference>
<reference evidence="2 3" key="1">
    <citation type="submission" date="2019-11" db="EMBL/GenBank/DDBJ databases">
        <authorList>
            <person name="Holert J."/>
        </authorList>
    </citation>
    <scope>NUCLEOTIDE SEQUENCE [LARGE SCALE GENOMIC DNA]</scope>
    <source>
        <strain evidence="2">BC5_2</strain>
    </source>
</reference>
<dbReference type="InterPro" id="IPR016032">
    <property type="entry name" value="Sig_transdc_resp-reg_C-effctor"/>
</dbReference>
<protein>
    <recommendedName>
        <fullName evidence="1">HTH luxR-type domain-containing protein</fullName>
    </recommendedName>
</protein>
<dbReference type="OrthoDB" id="5736987at2"/>
<accession>A0A5S9QHT2</accession>
<name>A0A5S9QHT2_9GAMM</name>
<dbReference type="PROSITE" id="PS50043">
    <property type="entry name" value="HTH_LUXR_2"/>
    <property type="match status" value="1"/>
</dbReference>
<dbReference type="InterPro" id="IPR000792">
    <property type="entry name" value="Tscrpt_reg_LuxR_C"/>
</dbReference>
<dbReference type="EMBL" id="CACSII010000019">
    <property type="protein sequence ID" value="CAA0117647.1"/>
    <property type="molecule type" value="Genomic_DNA"/>
</dbReference>
<dbReference type="InterPro" id="IPR036388">
    <property type="entry name" value="WH-like_DNA-bd_sf"/>
</dbReference>
<dbReference type="Pfam" id="PF00196">
    <property type="entry name" value="GerE"/>
    <property type="match status" value="1"/>
</dbReference>
<evidence type="ECO:0000259" key="1">
    <source>
        <dbReference type="PROSITE" id="PS50043"/>
    </source>
</evidence>
<evidence type="ECO:0000313" key="3">
    <source>
        <dbReference type="Proteomes" id="UP000434580"/>
    </source>
</evidence>
<proteinExistence type="predicted"/>
<evidence type="ECO:0000313" key="2">
    <source>
        <dbReference type="EMBL" id="CAA0117647.1"/>
    </source>
</evidence>
<dbReference type="SMART" id="SM00421">
    <property type="entry name" value="HTH_LUXR"/>
    <property type="match status" value="1"/>
</dbReference>
<gene>
    <name evidence="2" type="ORF">DPBNPPHM_02309</name>
</gene>
<dbReference type="AlphaFoldDB" id="A0A5S9QHT2"/>